<dbReference type="Proteomes" id="UP000183529">
    <property type="component" value="Unassembled WGS sequence"/>
</dbReference>
<comment type="caution">
    <text evidence="1">The sequence shown here is derived from an EMBL/GenBank/DDBJ whole genome shotgun (WGS) entry which is preliminary data.</text>
</comment>
<accession>A0AAQ1GCE2</accession>
<evidence type="ECO:0000313" key="1">
    <source>
        <dbReference type="EMBL" id="SEJ17250.1"/>
    </source>
</evidence>
<sequence length="411" mass="45933">MGFFDRFRKTPAPPPPPTLAEFAELFMAALRAAGDTRTWRTELTHSRLVQTGLAEGEQPAFINLPNMHRDYADAAPDAREATMRRAVAGMMHQDVPATLAEAKARLRPVIRSATERGYLDLQTHGHAKRPDLAYRTLCENLEIGIACDGEFNVMRLNHAQLATWGVSFDEALAFAIDNLRETSSTPWLALQNGVFLSQFGDFYDASRLLLTDLLYRQSISGAPVVMAPNRAVLLLTGDRNEAGLQTLVELAEQAYAQSRPLPPLMLRWNGEAWERFVPPALAARLHRMRLRERDADYQDQQDALVALHAREGRDVFVAKHTVLQSADGEQRSVCAWSEGVHALLPDTDFFVLVRAATKQTAFVPRAVVMARFADHLKPTSYLPVRHEVVSFPDQTEFEEMLASYEKLPSGG</sequence>
<dbReference type="EMBL" id="FNZM01000003">
    <property type="protein sequence ID" value="SEJ17250.1"/>
    <property type="molecule type" value="Genomic_DNA"/>
</dbReference>
<proteinExistence type="predicted"/>
<organism evidence="1 2">
    <name type="scientific">Paraburkholderia tropica</name>
    <dbReference type="NCBI Taxonomy" id="92647"/>
    <lineage>
        <taxon>Bacteria</taxon>
        <taxon>Pseudomonadati</taxon>
        <taxon>Pseudomonadota</taxon>
        <taxon>Betaproteobacteria</taxon>
        <taxon>Burkholderiales</taxon>
        <taxon>Burkholderiaceae</taxon>
        <taxon>Paraburkholderia</taxon>
    </lineage>
</organism>
<dbReference type="InterPro" id="IPR010838">
    <property type="entry name" value="DUF1444"/>
</dbReference>
<name>A0AAQ1GCE2_9BURK</name>
<dbReference type="AlphaFoldDB" id="A0AAQ1GCE2"/>
<dbReference type="RefSeq" id="WP_074981814.1">
    <property type="nucleotide sequence ID" value="NZ_CADFGN010000001.1"/>
</dbReference>
<gene>
    <name evidence="1" type="ORF">SAMN05216550_10339</name>
</gene>
<protein>
    <submittedName>
        <fullName evidence="1">Uncharacterized protein YtpQ, UPF0354 family</fullName>
    </submittedName>
</protein>
<reference evidence="1 2" key="1">
    <citation type="submission" date="2016-10" db="EMBL/GenBank/DDBJ databases">
        <authorList>
            <person name="Varghese N."/>
            <person name="Submissions S."/>
        </authorList>
    </citation>
    <scope>NUCLEOTIDE SEQUENCE [LARGE SCALE GENOMIC DNA]</scope>
    <source>
        <strain evidence="1 2">LMG 22274</strain>
    </source>
</reference>
<evidence type="ECO:0000313" key="2">
    <source>
        <dbReference type="Proteomes" id="UP000183529"/>
    </source>
</evidence>
<dbReference type="Pfam" id="PF07285">
    <property type="entry name" value="DUF1444"/>
    <property type="match status" value="1"/>
</dbReference>